<accession>A0A097ICW6</accession>
<dbReference type="SUPFAM" id="SSF52540">
    <property type="entry name" value="P-loop containing nucleoside triphosphate hydrolases"/>
    <property type="match status" value="1"/>
</dbReference>
<dbReference type="Pfam" id="PF09848">
    <property type="entry name" value="SLFN-g3_helicase"/>
    <property type="match status" value="1"/>
</dbReference>
<evidence type="ECO:0000259" key="1">
    <source>
        <dbReference type="Pfam" id="PF09848"/>
    </source>
</evidence>
<keyword evidence="3" id="KW-1185">Reference proteome</keyword>
<organism evidence="2 3">
    <name type="scientific">Corynebacterium doosanense CAU 212 = DSM 45436</name>
    <dbReference type="NCBI Taxonomy" id="558173"/>
    <lineage>
        <taxon>Bacteria</taxon>
        <taxon>Bacillati</taxon>
        <taxon>Actinomycetota</taxon>
        <taxon>Actinomycetes</taxon>
        <taxon>Mycobacteriales</taxon>
        <taxon>Corynebacteriaceae</taxon>
        <taxon>Corynebacterium</taxon>
    </lineage>
</organism>
<dbReference type="Gene3D" id="3.40.50.300">
    <property type="entry name" value="P-loop containing nucleotide triphosphate hydrolases"/>
    <property type="match status" value="1"/>
</dbReference>
<reference evidence="2 3" key="1">
    <citation type="submission" date="2013-09" db="EMBL/GenBank/DDBJ databases">
        <title>Complete genome sequence of Corynebacterium doosanense CAU 212(T) (=DSM 45436(T)), isolated from activated sludge.</title>
        <authorList>
            <person name="Schaffert L."/>
            <person name="Albersmeier A."/>
            <person name="Kalinowski J."/>
            <person name="Ruckert C."/>
        </authorList>
    </citation>
    <scope>NUCLEOTIDE SEQUENCE [LARGE SCALE GENOMIC DNA]</scope>
    <source>
        <strain evidence="2 3">CAU 212</strain>
    </source>
</reference>
<evidence type="ECO:0000313" key="3">
    <source>
        <dbReference type="Proteomes" id="UP000029914"/>
    </source>
</evidence>
<name>A0A097ICW6_9CORY</name>
<sequence>MAELNLRARTVVRGFPYTSEALAAFLAEVAQDTFEVRSLLLNYPTVYIIYANTPDGYKVYVGETNSFEQRTRTHLLSDPRLIDNVRLNIESGELLPENFTARQRASLKWQTFRDNDTTIVVIGHTLFNKSLTLDIEDRLMLFMSAIDDVDSAELGIEMQNGRRNIQTDYFPRAYAEETFQQIWRGLRKHDKKLFPLERLVRDSALFKASPFHRLNEQQVSAKLRILDAVNQALVIEEDHREQTKSELVLVEGGAGTGKTVLLSSVFYDIHQEFSDGAALAPEDGFDTYLLVNHDEQVRVYQDIAEKLGMGNKKNPLVMKPTKFINEHQRSGKIADVVLVDEAHLLWTQGKQSYQGKNQLMDILSLARVVVAVFDPMQVLAGNQYWSESELGELRTRAGEKNVIPLTQQMRIDSDGPAETWINDLVSRGVVNPIPTNDRYRIEVFDSPELLHEKVREKSGQGSEIEKGLSRLIATYDWKFSSGKSTPADSDTWDVVIPDQNFRLPWNNQGRYTRAEKKLSWAERPSTVEEVGSIFTIQGFDLNYAGVIIGPSVQYRDGQIVFAKSESQNPNVVNRRKVVLGGKEERLDVSESLLRNQLNVLLTRGVRGVGIYAVDRELREALLHAAGA</sequence>
<dbReference type="KEGG" id="cdo:CDOO_00535"/>
<dbReference type="STRING" id="558173.CDOO_00535"/>
<gene>
    <name evidence="2" type="ORF">CDOO_00535</name>
</gene>
<proteinExistence type="predicted"/>
<dbReference type="InterPro" id="IPR027417">
    <property type="entry name" value="P-loop_NTPase"/>
</dbReference>
<dbReference type="eggNOG" id="COG3410">
    <property type="taxonomic scope" value="Bacteria"/>
</dbReference>
<feature type="domain" description="Schlafen group 3-like DNA/RNA helicase" evidence="1">
    <location>
        <begin position="246"/>
        <end position="614"/>
    </location>
</feature>
<dbReference type="InterPro" id="IPR018647">
    <property type="entry name" value="SLFN_3-like_DNA/RNA_helicase"/>
</dbReference>
<dbReference type="OrthoDB" id="3193269at2"/>
<dbReference type="HOGENOM" id="CLU_009521_1_0_11"/>
<evidence type="ECO:0000313" key="2">
    <source>
        <dbReference type="EMBL" id="AIT59972.1"/>
    </source>
</evidence>
<dbReference type="Proteomes" id="UP000029914">
    <property type="component" value="Chromosome"/>
</dbReference>
<dbReference type="EMBL" id="CP006764">
    <property type="protein sequence ID" value="AIT59972.1"/>
    <property type="molecule type" value="Genomic_DNA"/>
</dbReference>
<dbReference type="AlphaFoldDB" id="A0A097ICW6"/>
<dbReference type="RefSeq" id="WP_018022871.1">
    <property type="nucleotide sequence ID" value="NZ_AQUX01000014.1"/>
</dbReference>
<protein>
    <recommendedName>
        <fullName evidence="1">Schlafen group 3-like DNA/RNA helicase domain-containing protein</fullName>
    </recommendedName>
</protein>